<proteinExistence type="inferred from homology"/>
<evidence type="ECO:0000256" key="13">
    <source>
        <dbReference type="PIRSR" id="PIRSR602401-1"/>
    </source>
</evidence>
<dbReference type="EMBL" id="CAKOFQ010007126">
    <property type="protein sequence ID" value="CAH1991860.1"/>
    <property type="molecule type" value="Genomic_DNA"/>
</dbReference>
<dbReference type="PROSITE" id="PS00086">
    <property type="entry name" value="CYTOCHROME_P450"/>
    <property type="match status" value="1"/>
</dbReference>
<dbReference type="SUPFAM" id="SSF48264">
    <property type="entry name" value="Cytochrome P450"/>
    <property type="match status" value="1"/>
</dbReference>
<evidence type="ECO:0000256" key="12">
    <source>
        <dbReference type="ARBA" id="ARBA00023136"/>
    </source>
</evidence>
<evidence type="ECO:0000256" key="6">
    <source>
        <dbReference type="ARBA" id="ARBA00022723"/>
    </source>
</evidence>
<dbReference type="GO" id="GO:0004497">
    <property type="term" value="F:monooxygenase activity"/>
    <property type="evidence" value="ECO:0007669"/>
    <property type="project" value="UniProtKB-KW"/>
</dbReference>
<dbReference type="Proteomes" id="UP001152888">
    <property type="component" value="Unassembled WGS sequence"/>
</dbReference>
<evidence type="ECO:0000256" key="14">
    <source>
        <dbReference type="RuleBase" id="RU000461"/>
    </source>
</evidence>
<accession>A0A9P0LAG4</accession>
<evidence type="ECO:0000313" key="15">
    <source>
        <dbReference type="EMBL" id="CAH1991860.1"/>
    </source>
</evidence>
<evidence type="ECO:0000256" key="7">
    <source>
        <dbReference type="ARBA" id="ARBA00022824"/>
    </source>
</evidence>
<evidence type="ECO:0008006" key="17">
    <source>
        <dbReference type="Google" id="ProtNLM"/>
    </source>
</evidence>
<comment type="caution">
    <text evidence="15">The sequence shown here is derived from an EMBL/GenBank/DDBJ whole genome shotgun (WGS) entry which is preliminary data.</text>
</comment>
<evidence type="ECO:0000256" key="4">
    <source>
        <dbReference type="ARBA" id="ARBA00010617"/>
    </source>
</evidence>
<dbReference type="AlphaFoldDB" id="A0A9P0LAG4"/>
<comment type="cofactor">
    <cofactor evidence="1 13">
        <name>heme</name>
        <dbReference type="ChEBI" id="CHEBI:30413"/>
    </cofactor>
</comment>
<keyword evidence="7" id="KW-0256">Endoplasmic reticulum</keyword>
<dbReference type="GO" id="GO:0016705">
    <property type="term" value="F:oxidoreductase activity, acting on paired donors, with incorporation or reduction of molecular oxygen"/>
    <property type="evidence" value="ECO:0007669"/>
    <property type="project" value="InterPro"/>
</dbReference>
<dbReference type="GO" id="GO:0005506">
    <property type="term" value="F:iron ion binding"/>
    <property type="evidence" value="ECO:0007669"/>
    <property type="project" value="InterPro"/>
</dbReference>
<reference evidence="15" key="1">
    <citation type="submission" date="2022-03" db="EMBL/GenBank/DDBJ databases">
        <authorList>
            <person name="Sayadi A."/>
        </authorList>
    </citation>
    <scope>NUCLEOTIDE SEQUENCE</scope>
</reference>
<dbReference type="InterPro" id="IPR017972">
    <property type="entry name" value="Cyt_P450_CS"/>
</dbReference>
<dbReference type="PRINTS" id="PR00463">
    <property type="entry name" value="EP450I"/>
</dbReference>
<evidence type="ECO:0000256" key="1">
    <source>
        <dbReference type="ARBA" id="ARBA00001971"/>
    </source>
</evidence>
<feature type="binding site" description="axial binding residue" evidence="13">
    <location>
        <position position="196"/>
    </location>
    <ligand>
        <name>heme</name>
        <dbReference type="ChEBI" id="CHEBI:30413"/>
    </ligand>
    <ligandPart>
        <name>Fe</name>
        <dbReference type="ChEBI" id="CHEBI:18248"/>
    </ligandPart>
</feature>
<dbReference type="InterPro" id="IPR002401">
    <property type="entry name" value="Cyt_P450_E_grp-I"/>
</dbReference>
<gene>
    <name evidence="15" type="ORF">ACAOBT_LOCUS20519</name>
</gene>
<dbReference type="OrthoDB" id="2789670at2759"/>
<dbReference type="PANTHER" id="PTHR24292">
    <property type="entry name" value="CYTOCHROME P450"/>
    <property type="match status" value="1"/>
</dbReference>
<dbReference type="Gene3D" id="1.10.630.10">
    <property type="entry name" value="Cytochrome P450"/>
    <property type="match status" value="1"/>
</dbReference>
<evidence type="ECO:0000256" key="9">
    <source>
        <dbReference type="ARBA" id="ARBA00023002"/>
    </source>
</evidence>
<keyword evidence="5 13" id="KW-0349">Heme</keyword>
<evidence type="ECO:0000256" key="2">
    <source>
        <dbReference type="ARBA" id="ARBA00004174"/>
    </source>
</evidence>
<evidence type="ECO:0000256" key="10">
    <source>
        <dbReference type="ARBA" id="ARBA00023004"/>
    </source>
</evidence>
<dbReference type="GO" id="GO:0005789">
    <property type="term" value="C:endoplasmic reticulum membrane"/>
    <property type="evidence" value="ECO:0007669"/>
    <property type="project" value="UniProtKB-SubCell"/>
</dbReference>
<keyword evidence="10 13" id="KW-0408">Iron</keyword>
<keyword evidence="6 13" id="KW-0479">Metal-binding</keyword>
<name>A0A9P0LAG4_ACAOB</name>
<dbReference type="PANTHER" id="PTHR24292:SF45">
    <property type="entry name" value="CYTOCHROME P450 6G1-RELATED"/>
    <property type="match status" value="1"/>
</dbReference>
<dbReference type="PRINTS" id="PR00385">
    <property type="entry name" value="P450"/>
</dbReference>
<organism evidence="15 16">
    <name type="scientific">Acanthoscelides obtectus</name>
    <name type="common">Bean weevil</name>
    <name type="synonym">Bruchus obtectus</name>
    <dbReference type="NCBI Taxonomy" id="200917"/>
    <lineage>
        <taxon>Eukaryota</taxon>
        <taxon>Metazoa</taxon>
        <taxon>Ecdysozoa</taxon>
        <taxon>Arthropoda</taxon>
        <taxon>Hexapoda</taxon>
        <taxon>Insecta</taxon>
        <taxon>Pterygota</taxon>
        <taxon>Neoptera</taxon>
        <taxon>Endopterygota</taxon>
        <taxon>Coleoptera</taxon>
        <taxon>Polyphaga</taxon>
        <taxon>Cucujiformia</taxon>
        <taxon>Chrysomeloidea</taxon>
        <taxon>Chrysomelidae</taxon>
        <taxon>Bruchinae</taxon>
        <taxon>Bruchini</taxon>
        <taxon>Acanthoscelides</taxon>
    </lineage>
</organism>
<sequence>MIEVFSNVMKQREDTNTKGNDFLDMLIELKKNQDLKEKYSFEGNKVIAQAFQFFLAGFETTSSLISFTLYELCKNPKYQNTVREEIKTTIDKDGGITYENVMGMKYLDMCVQESLRMYPVLPFLDRRCNAEYKLPNSDLVVEKGLPVYIPMFGLHFDEKYFPDPLKYKPERFENGTNVYNKDGIVFMPFGEGPRICIGERFGLLATKLALVRILSEFEVVRNMKTPDVIDFTPKSFILQSKIGLPMKIKKITSTPA</sequence>
<evidence type="ECO:0000256" key="3">
    <source>
        <dbReference type="ARBA" id="ARBA00004406"/>
    </source>
</evidence>
<keyword evidence="11 14" id="KW-0503">Monooxygenase</keyword>
<evidence type="ECO:0000313" key="16">
    <source>
        <dbReference type="Proteomes" id="UP001152888"/>
    </source>
</evidence>
<comment type="similarity">
    <text evidence="4 14">Belongs to the cytochrome P450 family.</text>
</comment>
<keyword evidence="8" id="KW-0492">Microsome</keyword>
<keyword evidence="16" id="KW-1185">Reference proteome</keyword>
<dbReference type="InterPro" id="IPR001128">
    <property type="entry name" value="Cyt_P450"/>
</dbReference>
<protein>
    <recommendedName>
        <fullName evidence="17">Cytochrome P450</fullName>
    </recommendedName>
</protein>
<comment type="subcellular location">
    <subcellularLocation>
        <location evidence="3">Endoplasmic reticulum membrane</location>
        <topology evidence="3">Peripheral membrane protein</topology>
    </subcellularLocation>
    <subcellularLocation>
        <location evidence="2">Microsome membrane</location>
        <topology evidence="2">Peripheral membrane protein</topology>
    </subcellularLocation>
</comment>
<dbReference type="InterPro" id="IPR036396">
    <property type="entry name" value="Cyt_P450_sf"/>
</dbReference>
<keyword evidence="9 14" id="KW-0560">Oxidoreductase</keyword>
<dbReference type="GO" id="GO:0020037">
    <property type="term" value="F:heme binding"/>
    <property type="evidence" value="ECO:0007669"/>
    <property type="project" value="InterPro"/>
</dbReference>
<evidence type="ECO:0000256" key="8">
    <source>
        <dbReference type="ARBA" id="ARBA00022848"/>
    </source>
</evidence>
<evidence type="ECO:0000256" key="5">
    <source>
        <dbReference type="ARBA" id="ARBA00022617"/>
    </source>
</evidence>
<keyword evidence="12" id="KW-0472">Membrane</keyword>
<evidence type="ECO:0000256" key="11">
    <source>
        <dbReference type="ARBA" id="ARBA00023033"/>
    </source>
</evidence>
<dbReference type="Pfam" id="PF00067">
    <property type="entry name" value="p450"/>
    <property type="match status" value="1"/>
</dbReference>
<dbReference type="InterPro" id="IPR050476">
    <property type="entry name" value="Insect_CytP450_Detox"/>
</dbReference>